<dbReference type="PANTHER" id="PTHR38111">
    <property type="entry name" value="ZN(2)-C6 FUNGAL-TYPE DOMAIN-CONTAINING PROTEIN-RELATED"/>
    <property type="match status" value="1"/>
</dbReference>
<name>A0A9Q8LGR9_PASFU</name>
<dbReference type="Proteomes" id="UP000756132">
    <property type="component" value="Chromosome 5"/>
</dbReference>
<dbReference type="InterPro" id="IPR053178">
    <property type="entry name" value="Osmoadaptation_assoc"/>
</dbReference>
<evidence type="ECO:0000313" key="1">
    <source>
        <dbReference type="EMBL" id="UJO17195.1"/>
    </source>
</evidence>
<proteinExistence type="predicted"/>
<accession>A0A9Q8LGR9</accession>
<protein>
    <submittedName>
        <fullName evidence="1">Uncharacterized protein</fullName>
    </submittedName>
</protein>
<evidence type="ECO:0000313" key="2">
    <source>
        <dbReference type="Proteomes" id="UP000756132"/>
    </source>
</evidence>
<dbReference type="KEGG" id="ffu:CLAFUR5_05581"/>
<keyword evidence="2" id="KW-1185">Reference proteome</keyword>
<dbReference type="RefSeq" id="XP_047761561.1">
    <property type="nucleotide sequence ID" value="XM_047904729.1"/>
</dbReference>
<dbReference type="OrthoDB" id="4314040at2759"/>
<reference evidence="1" key="1">
    <citation type="submission" date="2021-12" db="EMBL/GenBank/DDBJ databases">
        <authorList>
            <person name="Zaccaron A."/>
            <person name="Stergiopoulos I."/>
        </authorList>
    </citation>
    <scope>NUCLEOTIDE SEQUENCE</scope>
    <source>
        <strain evidence="1">Race5_Kim</strain>
    </source>
</reference>
<dbReference type="EMBL" id="CP090167">
    <property type="protein sequence ID" value="UJO17195.1"/>
    <property type="molecule type" value="Genomic_DNA"/>
</dbReference>
<sequence length="386" mass="43164">MALVHTVSIETATTNPALLGAFVRYVPPILDSSPSLTATVACCLEACKQKELHPTQRKVLDIGLYGHALKSIHIALQDRGQRDSDATFLAVVLMQRLETALVTKGIARIPCWSVHAGGVSDLLRYRGAFDPKNKLIFEAMLENIGPIVAHWIEKEEDCFLEAPEWQVVLQCREDTKLADRILLGVVGQLIFLPRLLRMFREARDDHGSVEGAMDLAMSMAVALRNVDNMLEDKLFQDVSIVSRSNAGWDAPVNCFYEDVKQKDARAICWHVILSIIINNALVALIGLKARSGCSKDFSGCVEELKRYNLILSRRAWMLATEARQCGLMVYYFYTGALVTSYKSAQSADHQNWIISLLNELHRSDESDALWTHEIVERSSRAFTASV</sequence>
<dbReference type="GeneID" id="71985459"/>
<gene>
    <name evidence="1" type="ORF">CLAFUR5_05581</name>
</gene>
<dbReference type="AlphaFoldDB" id="A0A9Q8LGR9"/>
<organism evidence="1 2">
    <name type="scientific">Passalora fulva</name>
    <name type="common">Tomato leaf mold</name>
    <name type="synonym">Cladosporium fulvum</name>
    <dbReference type="NCBI Taxonomy" id="5499"/>
    <lineage>
        <taxon>Eukaryota</taxon>
        <taxon>Fungi</taxon>
        <taxon>Dikarya</taxon>
        <taxon>Ascomycota</taxon>
        <taxon>Pezizomycotina</taxon>
        <taxon>Dothideomycetes</taxon>
        <taxon>Dothideomycetidae</taxon>
        <taxon>Mycosphaerellales</taxon>
        <taxon>Mycosphaerellaceae</taxon>
        <taxon>Fulvia</taxon>
    </lineage>
</organism>
<reference evidence="1" key="2">
    <citation type="journal article" date="2022" name="Microb. Genom.">
        <title>A chromosome-scale genome assembly of the tomato pathogen Cladosporium fulvum reveals a compartmentalized genome architecture and the presence of a dispensable chromosome.</title>
        <authorList>
            <person name="Zaccaron A.Z."/>
            <person name="Chen L.H."/>
            <person name="Samaras A."/>
            <person name="Stergiopoulos I."/>
        </authorList>
    </citation>
    <scope>NUCLEOTIDE SEQUENCE</scope>
    <source>
        <strain evidence="1">Race5_Kim</strain>
    </source>
</reference>